<sequence>MRRFGRLRRQFVMGRSVKEDLVVYLFRRAKPLFGPGSGIGSKWRFGPGDLTLGRGAGRHDPAPWLYDDEDGICGLDDRRYYRSILRSGFSATVQMKLLIPAMLSICVPVYDYRFSLILSDDSLSSLDSRFSFDLICYEQS</sequence>
<keyword evidence="2" id="KW-1185">Reference proteome</keyword>
<protein>
    <submittedName>
        <fullName evidence="1">Uncharacterized protein</fullName>
    </submittedName>
</protein>
<dbReference type="AlphaFoldDB" id="A0AAP0I575"/>
<dbReference type="EMBL" id="JBBNAE010000007">
    <property type="protein sequence ID" value="KAK9108872.1"/>
    <property type="molecule type" value="Genomic_DNA"/>
</dbReference>
<evidence type="ECO:0000313" key="1">
    <source>
        <dbReference type="EMBL" id="KAK9108872.1"/>
    </source>
</evidence>
<organism evidence="1 2">
    <name type="scientific">Stephania japonica</name>
    <dbReference type="NCBI Taxonomy" id="461633"/>
    <lineage>
        <taxon>Eukaryota</taxon>
        <taxon>Viridiplantae</taxon>
        <taxon>Streptophyta</taxon>
        <taxon>Embryophyta</taxon>
        <taxon>Tracheophyta</taxon>
        <taxon>Spermatophyta</taxon>
        <taxon>Magnoliopsida</taxon>
        <taxon>Ranunculales</taxon>
        <taxon>Menispermaceae</taxon>
        <taxon>Menispermoideae</taxon>
        <taxon>Cissampelideae</taxon>
        <taxon>Stephania</taxon>
    </lineage>
</organism>
<name>A0AAP0I575_9MAGN</name>
<proteinExistence type="predicted"/>
<comment type="caution">
    <text evidence="1">The sequence shown here is derived from an EMBL/GenBank/DDBJ whole genome shotgun (WGS) entry which is preliminary data.</text>
</comment>
<evidence type="ECO:0000313" key="2">
    <source>
        <dbReference type="Proteomes" id="UP001417504"/>
    </source>
</evidence>
<reference evidence="1 2" key="1">
    <citation type="submission" date="2024-01" db="EMBL/GenBank/DDBJ databases">
        <title>Genome assemblies of Stephania.</title>
        <authorList>
            <person name="Yang L."/>
        </authorList>
    </citation>
    <scope>NUCLEOTIDE SEQUENCE [LARGE SCALE GENOMIC DNA]</scope>
    <source>
        <strain evidence="1">QJT</strain>
        <tissue evidence="1">Leaf</tissue>
    </source>
</reference>
<gene>
    <name evidence="1" type="ORF">Sjap_016932</name>
</gene>
<dbReference type="Proteomes" id="UP001417504">
    <property type="component" value="Unassembled WGS sequence"/>
</dbReference>
<accession>A0AAP0I575</accession>